<organism evidence="3 4">
    <name type="scientific">Cardiosporidium cionae</name>
    <dbReference type="NCBI Taxonomy" id="476202"/>
    <lineage>
        <taxon>Eukaryota</taxon>
        <taxon>Sar</taxon>
        <taxon>Alveolata</taxon>
        <taxon>Apicomplexa</taxon>
        <taxon>Aconoidasida</taxon>
        <taxon>Nephromycida</taxon>
        <taxon>Cardiosporidium</taxon>
    </lineage>
</organism>
<evidence type="ECO:0000313" key="4">
    <source>
        <dbReference type="Proteomes" id="UP000823046"/>
    </source>
</evidence>
<keyword evidence="2" id="KW-0472">Membrane</keyword>
<proteinExistence type="predicted"/>
<gene>
    <name evidence="3" type="ORF">IE077_001537</name>
</gene>
<feature type="region of interest" description="Disordered" evidence="1">
    <location>
        <begin position="26"/>
        <end position="53"/>
    </location>
</feature>
<keyword evidence="2" id="KW-0812">Transmembrane</keyword>
<reference evidence="3 4" key="1">
    <citation type="journal article" date="2020" name="bioRxiv">
        <title>Metabolic contributions of an alphaproteobacterial endosymbiont in the apicomplexan Cardiosporidium cionae.</title>
        <authorList>
            <person name="Hunter E.S."/>
            <person name="Paight C.J."/>
            <person name="Lane C.E."/>
        </authorList>
    </citation>
    <scope>NUCLEOTIDE SEQUENCE [LARGE SCALE GENOMIC DNA]</scope>
    <source>
        <strain evidence="3">ESH_2018</strain>
    </source>
</reference>
<dbReference type="EMBL" id="JADAQX010000125">
    <property type="protein sequence ID" value="KAF8821799.1"/>
    <property type="molecule type" value="Genomic_DNA"/>
</dbReference>
<sequence>MPRIRKQTVADPDAYFAALKEKNIQGYSKQRRGNTETEEYQENKPRRTTKGSSSSRWRQLLAIAIVTILSIGGVFKLITTCIEFFSANFKNIPLDDSLLLKEIMFGGKPWLIYCTDQNVSKDAFSSLKPLRHSVSSYTKFGRIACHEPLPSGKTIMKRFSLPNYAIGFVVANAVKPQPLTLTEISSKETFVKFIKANTKPRIVTITDSFQLETRCSSSKSACLIVGQKQKDESYFKKEFLPPYISNTRRLKVFYLNLNKYKLTFSSVSSDPLKRNLPIKDGKFPFQAICLVNLSNPESPGTTRNIAAKAYRGDRHFTADFKRFLKSCQDYSEGKKDFVFLKRFPYVSKRVPRKQTHTTTPTTNEKTTSDFNEMETPRKPDTFDIFDMEEAEDVEEVVEM</sequence>
<keyword evidence="4" id="KW-1185">Reference proteome</keyword>
<feature type="compositionally biased region" description="Low complexity" evidence="1">
    <location>
        <begin position="356"/>
        <end position="365"/>
    </location>
</feature>
<name>A0ABQ7JCU7_9APIC</name>
<accession>A0ABQ7JCU7</accession>
<evidence type="ECO:0000256" key="1">
    <source>
        <dbReference type="SAM" id="MobiDB-lite"/>
    </source>
</evidence>
<keyword evidence="2" id="KW-1133">Transmembrane helix</keyword>
<feature type="region of interest" description="Disordered" evidence="1">
    <location>
        <begin position="351"/>
        <end position="379"/>
    </location>
</feature>
<protein>
    <submittedName>
        <fullName evidence="3">Uncharacterized protein</fullName>
    </submittedName>
</protein>
<evidence type="ECO:0000313" key="3">
    <source>
        <dbReference type="EMBL" id="KAF8821799.1"/>
    </source>
</evidence>
<comment type="caution">
    <text evidence="3">The sequence shown here is derived from an EMBL/GenBank/DDBJ whole genome shotgun (WGS) entry which is preliminary data.</text>
</comment>
<evidence type="ECO:0000256" key="2">
    <source>
        <dbReference type="SAM" id="Phobius"/>
    </source>
</evidence>
<dbReference type="Proteomes" id="UP000823046">
    <property type="component" value="Unassembled WGS sequence"/>
</dbReference>
<feature type="transmembrane region" description="Helical" evidence="2">
    <location>
        <begin position="60"/>
        <end position="78"/>
    </location>
</feature>